<name>A0A374MPK7_BACUN</name>
<accession>A0A374MPK7</accession>
<gene>
    <name evidence="1" type="ORF">DXD90_16980</name>
</gene>
<evidence type="ECO:0000313" key="2">
    <source>
        <dbReference type="Proteomes" id="UP000263754"/>
    </source>
</evidence>
<sequence length="177" mass="20879">MEDKYSKEWKQVNIAYNEYRQSLALFLACDEEQIYNDLSKSLRNRKDEQGLHITLKVMMYEYIPEKIQIRLLDDLFFVMLNTRVSSSALAKNIILALNQSSDKEVIIKEQIIKLVDKYALFSKDNWELFDIANLLYSLKYKDKFASFTKEYIKALMETGFVDNESELSKLLNSIKDN</sequence>
<evidence type="ECO:0000313" key="1">
    <source>
        <dbReference type="EMBL" id="RGI72903.1"/>
    </source>
</evidence>
<dbReference type="RefSeq" id="WP_117963674.1">
    <property type="nucleotide sequence ID" value="NZ_JAQEAU010000005.1"/>
</dbReference>
<organism evidence="1 2">
    <name type="scientific">Bacteroides uniformis</name>
    <dbReference type="NCBI Taxonomy" id="820"/>
    <lineage>
        <taxon>Bacteria</taxon>
        <taxon>Pseudomonadati</taxon>
        <taxon>Bacteroidota</taxon>
        <taxon>Bacteroidia</taxon>
        <taxon>Bacteroidales</taxon>
        <taxon>Bacteroidaceae</taxon>
        <taxon>Bacteroides</taxon>
    </lineage>
</organism>
<proteinExistence type="predicted"/>
<dbReference type="Proteomes" id="UP000263754">
    <property type="component" value="Unassembled WGS sequence"/>
</dbReference>
<comment type="caution">
    <text evidence="1">The sequence shown here is derived from an EMBL/GenBank/DDBJ whole genome shotgun (WGS) entry which is preliminary data.</text>
</comment>
<dbReference type="AlphaFoldDB" id="A0A374MPK7"/>
<reference evidence="1 2" key="1">
    <citation type="submission" date="2018-08" db="EMBL/GenBank/DDBJ databases">
        <title>A genome reference for cultivated species of the human gut microbiota.</title>
        <authorList>
            <person name="Zou Y."/>
            <person name="Xue W."/>
            <person name="Luo G."/>
        </authorList>
    </citation>
    <scope>NUCLEOTIDE SEQUENCE [LARGE SCALE GENOMIC DNA]</scope>
    <source>
        <strain evidence="1 2">TM10-17</strain>
    </source>
</reference>
<protein>
    <submittedName>
        <fullName evidence="1">Uncharacterized protein</fullName>
    </submittedName>
</protein>
<dbReference type="EMBL" id="QSOF01000028">
    <property type="protein sequence ID" value="RGI72903.1"/>
    <property type="molecule type" value="Genomic_DNA"/>
</dbReference>